<evidence type="ECO:0000256" key="1">
    <source>
        <dbReference type="ARBA" id="ARBA00022553"/>
    </source>
</evidence>
<dbReference type="Gene3D" id="3.40.50.2300">
    <property type="match status" value="1"/>
</dbReference>
<dbReference type="FunFam" id="1.10.10.10:FF:000005">
    <property type="entry name" value="Two-component system response regulator"/>
    <property type="match status" value="1"/>
</dbReference>
<dbReference type="SMART" id="SM00448">
    <property type="entry name" value="REC"/>
    <property type="match status" value="1"/>
</dbReference>
<dbReference type="Proteomes" id="UP000179102">
    <property type="component" value="Unassembled WGS sequence"/>
</dbReference>
<dbReference type="Pfam" id="PF00486">
    <property type="entry name" value="Trans_reg_C"/>
    <property type="match status" value="1"/>
</dbReference>
<sequence length="226" mass="25564">MYNLAVTDSIFIVEDNENQRDFLSALFSDAGYSVRTVGSGSEALKMLEKVKPDLVILDLGLPDITGETVFQEIRKNYPELPVVIVTARGKVSDIVEGFNLGADDYVTKPYNADELLVRVRARLKHVTSSKLVVSDLEIDTEAIEVKRAGKKIDITPKEFKLLEYLMLNQGRVLTREMILNRVWLYSPDMETRAVDVYIGYLRKKIDNGHKAKLIQSVRGYGYMIKG</sequence>
<evidence type="ECO:0000256" key="5">
    <source>
        <dbReference type="ARBA" id="ARBA00023163"/>
    </source>
</evidence>
<keyword evidence="1 6" id="KW-0597">Phosphoprotein</keyword>
<reference evidence="10 11" key="1">
    <citation type="journal article" date="2016" name="Nat. Commun.">
        <title>Thousands of microbial genomes shed light on interconnected biogeochemical processes in an aquifer system.</title>
        <authorList>
            <person name="Anantharaman K."/>
            <person name="Brown C.T."/>
            <person name="Hug L.A."/>
            <person name="Sharon I."/>
            <person name="Castelle C.J."/>
            <person name="Probst A.J."/>
            <person name="Thomas B.C."/>
            <person name="Singh A."/>
            <person name="Wilkins M.J."/>
            <person name="Karaoz U."/>
            <person name="Brodie E.L."/>
            <person name="Williams K.H."/>
            <person name="Hubbard S.S."/>
            <person name="Banfield J.F."/>
        </authorList>
    </citation>
    <scope>NUCLEOTIDE SEQUENCE [LARGE SCALE GENOMIC DNA]</scope>
</reference>
<keyword evidence="2" id="KW-0902">Two-component regulatory system</keyword>
<evidence type="ECO:0000256" key="4">
    <source>
        <dbReference type="ARBA" id="ARBA00023125"/>
    </source>
</evidence>
<comment type="caution">
    <text evidence="10">The sequence shown here is derived from an EMBL/GenBank/DDBJ whole genome shotgun (WGS) entry which is preliminary data.</text>
</comment>
<evidence type="ECO:0008006" key="12">
    <source>
        <dbReference type="Google" id="ProtNLM"/>
    </source>
</evidence>
<keyword evidence="5" id="KW-0804">Transcription</keyword>
<evidence type="ECO:0000259" key="9">
    <source>
        <dbReference type="PROSITE" id="PS51755"/>
    </source>
</evidence>
<proteinExistence type="predicted"/>
<dbReference type="InterPro" id="IPR011006">
    <property type="entry name" value="CheY-like_superfamily"/>
</dbReference>
<dbReference type="GO" id="GO:0000976">
    <property type="term" value="F:transcription cis-regulatory region binding"/>
    <property type="evidence" value="ECO:0007669"/>
    <property type="project" value="TreeGrafter"/>
</dbReference>
<keyword evidence="3" id="KW-0805">Transcription regulation</keyword>
<dbReference type="CDD" id="cd17574">
    <property type="entry name" value="REC_OmpR"/>
    <property type="match status" value="1"/>
</dbReference>
<dbReference type="AlphaFoldDB" id="A0A1F5G6F3"/>
<evidence type="ECO:0000256" key="2">
    <source>
        <dbReference type="ARBA" id="ARBA00023012"/>
    </source>
</evidence>
<evidence type="ECO:0000313" key="10">
    <source>
        <dbReference type="EMBL" id="OGD87394.1"/>
    </source>
</evidence>
<dbReference type="SMART" id="SM00862">
    <property type="entry name" value="Trans_reg_C"/>
    <property type="match status" value="1"/>
</dbReference>
<evidence type="ECO:0000256" key="3">
    <source>
        <dbReference type="ARBA" id="ARBA00023015"/>
    </source>
</evidence>
<feature type="domain" description="OmpR/PhoB-type" evidence="9">
    <location>
        <begin position="128"/>
        <end position="226"/>
    </location>
</feature>
<dbReference type="Gene3D" id="1.10.10.10">
    <property type="entry name" value="Winged helix-like DNA-binding domain superfamily/Winged helix DNA-binding domain"/>
    <property type="match status" value="1"/>
</dbReference>
<dbReference type="InterPro" id="IPR001789">
    <property type="entry name" value="Sig_transdc_resp-reg_receiver"/>
</dbReference>
<dbReference type="EMBL" id="MFAZ01000014">
    <property type="protein sequence ID" value="OGD87394.1"/>
    <property type="molecule type" value="Genomic_DNA"/>
</dbReference>
<dbReference type="STRING" id="1797711.A2870_01460"/>
<dbReference type="GO" id="GO:0032993">
    <property type="term" value="C:protein-DNA complex"/>
    <property type="evidence" value="ECO:0007669"/>
    <property type="project" value="TreeGrafter"/>
</dbReference>
<dbReference type="InterPro" id="IPR036388">
    <property type="entry name" value="WH-like_DNA-bd_sf"/>
</dbReference>
<accession>A0A1F5G6F3</accession>
<dbReference type="PANTHER" id="PTHR48111:SF1">
    <property type="entry name" value="TWO-COMPONENT RESPONSE REGULATOR ORR33"/>
    <property type="match status" value="1"/>
</dbReference>
<dbReference type="InterPro" id="IPR001867">
    <property type="entry name" value="OmpR/PhoB-type_DNA-bd"/>
</dbReference>
<evidence type="ECO:0000259" key="8">
    <source>
        <dbReference type="PROSITE" id="PS50110"/>
    </source>
</evidence>
<dbReference type="Gene3D" id="6.10.250.690">
    <property type="match status" value="1"/>
</dbReference>
<feature type="domain" description="Response regulatory" evidence="8">
    <location>
        <begin position="9"/>
        <end position="123"/>
    </location>
</feature>
<dbReference type="GO" id="GO:0006355">
    <property type="term" value="P:regulation of DNA-templated transcription"/>
    <property type="evidence" value="ECO:0007669"/>
    <property type="project" value="InterPro"/>
</dbReference>
<organism evidence="10 11">
    <name type="scientific">Candidatus Curtissbacteria bacterium RIFCSPHIGHO2_01_FULL_41_11</name>
    <dbReference type="NCBI Taxonomy" id="1797711"/>
    <lineage>
        <taxon>Bacteria</taxon>
        <taxon>Candidatus Curtissiibacteriota</taxon>
    </lineage>
</organism>
<dbReference type="PROSITE" id="PS51755">
    <property type="entry name" value="OMPR_PHOB"/>
    <property type="match status" value="1"/>
</dbReference>
<dbReference type="InterPro" id="IPR039420">
    <property type="entry name" value="WalR-like"/>
</dbReference>
<protein>
    <recommendedName>
        <fullName evidence="12">DNA-binding response regulator</fullName>
    </recommendedName>
</protein>
<feature type="modified residue" description="4-aspartylphosphate" evidence="6">
    <location>
        <position position="58"/>
    </location>
</feature>
<dbReference type="CDD" id="cd00383">
    <property type="entry name" value="trans_reg_C"/>
    <property type="match status" value="1"/>
</dbReference>
<evidence type="ECO:0000256" key="7">
    <source>
        <dbReference type="PROSITE-ProRule" id="PRU01091"/>
    </source>
</evidence>
<dbReference type="GO" id="GO:0005829">
    <property type="term" value="C:cytosol"/>
    <property type="evidence" value="ECO:0007669"/>
    <property type="project" value="TreeGrafter"/>
</dbReference>
<feature type="DNA-binding region" description="OmpR/PhoB-type" evidence="7">
    <location>
        <begin position="128"/>
        <end position="226"/>
    </location>
</feature>
<keyword evidence="4 7" id="KW-0238">DNA-binding</keyword>
<dbReference type="SUPFAM" id="SSF52172">
    <property type="entry name" value="CheY-like"/>
    <property type="match status" value="1"/>
</dbReference>
<gene>
    <name evidence="10" type="ORF">A2870_01460</name>
</gene>
<name>A0A1F5G6F3_9BACT</name>
<evidence type="ECO:0000313" key="11">
    <source>
        <dbReference type="Proteomes" id="UP000179102"/>
    </source>
</evidence>
<dbReference type="GO" id="GO:0000156">
    <property type="term" value="F:phosphorelay response regulator activity"/>
    <property type="evidence" value="ECO:0007669"/>
    <property type="project" value="TreeGrafter"/>
</dbReference>
<dbReference type="PANTHER" id="PTHR48111">
    <property type="entry name" value="REGULATOR OF RPOS"/>
    <property type="match status" value="1"/>
</dbReference>
<dbReference type="Pfam" id="PF00072">
    <property type="entry name" value="Response_reg"/>
    <property type="match status" value="1"/>
</dbReference>
<dbReference type="PROSITE" id="PS50110">
    <property type="entry name" value="RESPONSE_REGULATORY"/>
    <property type="match status" value="1"/>
</dbReference>
<evidence type="ECO:0000256" key="6">
    <source>
        <dbReference type="PROSITE-ProRule" id="PRU00169"/>
    </source>
</evidence>